<dbReference type="Gene3D" id="4.10.1000.10">
    <property type="entry name" value="Zinc finger, CCCH-type"/>
    <property type="match status" value="1"/>
</dbReference>
<feature type="region of interest" description="Disordered" evidence="2">
    <location>
        <begin position="219"/>
        <end position="264"/>
    </location>
</feature>
<evidence type="ECO:0000259" key="3">
    <source>
        <dbReference type="PROSITE" id="PS50103"/>
    </source>
</evidence>
<feature type="region of interest" description="Disordered" evidence="2">
    <location>
        <begin position="125"/>
        <end position="168"/>
    </location>
</feature>
<name>A0AA88H1T7_ARTSF</name>
<dbReference type="EMBL" id="JAVRJZ010000304">
    <property type="protein sequence ID" value="KAK2702503.1"/>
    <property type="molecule type" value="Genomic_DNA"/>
</dbReference>
<keyword evidence="5" id="KW-1185">Reference proteome</keyword>
<evidence type="ECO:0000256" key="2">
    <source>
        <dbReference type="SAM" id="MobiDB-lite"/>
    </source>
</evidence>
<evidence type="ECO:0000313" key="5">
    <source>
        <dbReference type="Proteomes" id="UP001187531"/>
    </source>
</evidence>
<dbReference type="InterPro" id="IPR000571">
    <property type="entry name" value="Znf_CCCH"/>
</dbReference>
<feature type="compositionally biased region" description="Basic and acidic residues" evidence="2">
    <location>
        <begin position="128"/>
        <end position="161"/>
    </location>
</feature>
<keyword evidence="1" id="KW-0863">Zinc-finger</keyword>
<feature type="domain" description="C3H1-type" evidence="3">
    <location>
        <begin position="349"/>
        <end position="376"/>
    </location>
</feature>
<feature type="domain" description="C3H1-type" evidence="3">
    <location>
        <begin position="408"/>
        <end position="434"/>
    </location>
</feature>
<feature type="zinc finger region" description="C3H1-type" evidence="1">
    <location>
        <begin position="408"/>
        <end position="434"/>
    </location>
</feature>
<feature type="compositionally biased region" description="Basic and acidic residues" evidence="2">
    <location>
        <begin position="229"/>
        <end position="262"/>
    </location>
</feature>
<keyword evidence="1" id="KW-0862">Zinc</keyword>
<sequence>MRPTIKSVLCCFAVGIFRMFRCFACWIVKKYRQSQGDAKDRADNTILMDQNESTEICASVQDQNQASNVLTGENNELIKTPSKWAPDEGGDETISLPIGFLTVLKETEKEGLTKLPEVSRALEIGEPSEEKAAPVEDIIKAKEDPTDSRSSSEHDENEGILRDQNQSSNMLTLPISELIKTFAKVDLDGVDDETISLPIGFLTELKETDKEGLTKLPEVSRALEIGEPSEEKSTQVEDIIKAKEDPTDPRPSSEHDENEGILKDQNLSSSILTLPISELIKTPVKVAPDKREEEHNSYFETNERKEKSQRTIEKTVEANSQNDFSRDPKRYLSIRSSEKCNIRFKKPSYERRQVCWFNENSICRNGDRCLYYHKPSLKSSSETMSAVNPAPKARKAEEKNTLYRKTVYEAREHCRFYIQGYCNNRYCHYYHDPSLNTGSSRYTRFGRC</sequence>
<dbReference type="Proteomes" id="UP001187531">
    <property type="component" value="Unassembled WGS sequence"/>
</dbReference>
<feature type="zinc finger region" description="C3H1-type" evidence="1">
    <location>
        <begin position="349"/>
        <end position="376"/>
    </location>
</feature>
<protein>
    <recommendedName>
        <fullName evidence="3">C3H1-type domain-containing protein</fullName>
    </recommendedName>
</protein>
<comment type="caution">
    <text evidence="4">The sequence shown here is derived from an EMBL/GenBank/DDBJ whole genome shotgun (WGS) entry which is preliminary data.</text>
</comment>
<keyword evidence="1" id="KW-0479">Metal-binding</keyword>
<proteinExistence type="predicted"/>
<dbReference type="PROSITE" id="PS50103">
    <property type="entry name" value="ZF_C3H1"/>
    <property type="match status" value="2"/>
</dbReference>
<reference evidence="4" key="1">
    <citation type="submission" date="2023-07" db="EMBL/GenBank/DDBJ databases">
        <title>Chromosome-level genome assembly of Artemia franciscana.</title>
        <authorList>
            <person name="Jo E."/>
        </authorList>
    </citation>
    <scope>NUCLEOTIDE SEQUENCE</scope>
    <source>
        <tissue evidence="4">Whole body</tissue>
    </source>
</reference>
<dbReference type="AlphaFoldDB" id="A0AA88H1T7"/>
<gene>
    <name evidence="4" type="ORF">QYM36_018888</name>
</gene>
<evidence type="ECO:0000313" key="4">
    <source>
        <dbReference type="EMBL" id="KAK2702503.1"/>
    </source>
</evidence>
<dbReference type="SMART" id="SM00356">
    <property type="entry name" value="ZnF_C3H1"/>
    <property type="match status" value="2"/>
</dbReference>
<organism evidence="4 5">
    <name type="scientific">Artemia franciscana</name>
    <name type="common">Brine shrimp</name>
    <name type="synonym">Artemia sanfranciscana</name>
    <dbReference type="NCBI Taxonomy" id="6661"/>
    <lineage>
        <taxon>Eukaryota</taxon>
        <taxon>Metazoa</taxon>
        <taxon>Ecdysozoa</taxon>
        <taxon>Arthropoda</taxon>
        <taxon>Crustacea</taxon>
        <taxon>Branchiopoda</taxon>
        <taxon>Anostraca</taxon>
        <taxon>Artemiidae</taxon>
        <taxon>Artemia</taxon>
    </lineage>
</organism>
<dbReference type="GO" id="GO:0008270">
    <property type="term" value="F:zinc ion binding"/>
    <property type="evidence" value="ECO:0007669"/>
    <property type="project" value="UniProtKB-KW"/>
</dbReference>
<feature type="region of interest" description="Disordered" evidence="2">
    <location>
        <begin position="288"/>
        <end position="310"/>
    </location>
</feature>
<evidence type="ECO:0000256" key="1">
    <source>
        <dbReference type="PROSITE-ProRule" id="PRU00723"/>
    </source>
</evidence>
<accession>A0AA88H1T7</accession>